<evidence type="ECO:0000313" key="2">
    <source>
        <dbReference type="EMBL" id="RUL69600.1"/>
    </source>
</evidence>
<feature type="domain" description="AB hydrolase-1" evidence="1">
    <location>
        <begin position="106"/>
        <end position="342"/>
    </location>
</feature>
<dbReference type="PANTHER" id="PTHR43433:SF5">
    <property type="entry name" value="AB HYDROLASE-1 DOMAIN-CONTAINING PROTEIN"/>
    <property type="match status" value="1"/>
</dbReference>
<dbReference type="InterPro" id="IPR000073">
    <property type="entry name" value="AB_hydrolase_1"/>
</dbReference>
<proteinExistence type="predicted"/>
<evidence type="ECO:0000313" key="3">
    <source>
        <dbReference type="Proteomes" id="UP000274358"/>
    </source>
</evidence>
<keyword evidence="3" id="KW-1185">Reference proteome</keyword>
<organism evidence="2 3">
    <name type="scientific">Dyella choica</name>
    <dbReference type="NCBI Taxonomy" id="1927959"/>
    <lineage>
        <taxon>Bacteria</taxon>
        <taxon>Pseudomonadati</taxon>
        <taxon>Pseudomonadota</taxon>
        <taxon>Gammaproteobacteria</taxon>
        <taxon>Lysobacterales</taxon>
        <taxon>Rhodanobacteraceae</taxon>
        <taxon>Dyella</taxon>
    </lineage>
</organism>
<dbReference type="GO" id="GO:0016787">
    <property type="term" value="F:hydrolase activity"/>
    <property type="evidence" value="ECO:0007669"/>
    <property type="project" value="UniProtKB-KW"/>
</dbReference>
<protein>
    <submittedName>
        <fullName evidence="2">Alpha/beta hydrolase</fullName>
    </submittedName>
</protein>
<keyword evidence="2" id="KW-0378">Hydrolase</keyword>
<dbReference type="SUPFAM" id="SSF53474">
    <property type="entry name" value="alpha/beta-Hydrolases"/>
    <property type="match status" value="1"/>
</dbReference>
<reference evidence="2 3" key="1">
    <citation type="submission" date="2018-12" db="EMBL/GenBank/DDBJ databases">
        <title>Dyella dinghuensis sp. nov. DHOA06 and Dyella choica sp. nov. 4M-K27, isolated from forest soil.</title>
        <authorList>
            <person name="Qiu L.-H."/>
            <person name="Gao Z.-H."/>
        </authorList>
    </citation>
    <scope>NUCLEOTIDE SEQUENCE [LARGE SCALE GENOMIC DNA]</scope>
    <source>
        <strain evidence="2 3">4M-K27</strain>
    </source>
</reference>
<comment type="caution">
    <text evidence="2">The sequence shown here is derived from an EMBL/GenBank/DDBJ whole genome shotgun (WGS) entry which is preliminary data.</text>
</comment>
<dbReference type="InterPro" id="IPR050471">
    <property type="entry name" value="AB_hydrolase"/>
</dbReference>
<dbReference type="OrthoDB" id="7055710at2"/>
<evidence type="ECO:0000259" key="1">
    <source>
        <dbReference type="Pfam" id="PF00561"/>
    </source>
</evidence>
<dbReference type="Pfam" id="PF00561">
    <property type="entry name" value="Abhydrolase_1"/>
    <property type="match status" value="1"/>
</dbReference>
<dbReference type="EMBL" id="RYYV01000030">
    <property type="protein sequence ID" value="RUL69600.1"/>
    <property type="molecule type" value="Genomic_DNA"/>
</dbReference>
<sequence>MITSSYKYVLSNISFEKDKDFPMQPESTNTLSIRRFFKAPWVAFAITLVAPWPAVMAATNQTNERICHTGSRPDSNPQLLEKTVELPSPNGGTQQVGYYVLGQGSPILLINGYRSTMSEWNAYFLGSLAQKHTVIIFDNPGIGESLDPALPTTIANMAHRVGNFVDALKKQLKFDRIAVIGWSMGGMVAQRYALNDPNSVSRLILLSTAPSGDEAEPTSAHVQAILDGKVPPVFENIMKVLFPPEWAEVEIDGCFTREMFQPAGYSATVSDAVGATQGQALQAWWQDDITSGKLKHLTVPTLVMDGTRDEVLTLHNSETLKELIPSAQLWPIPDGGHAAMYQFPDLLARKMAAFIDSTGLEPKPSPLQIRDEHH</sequence>
<dbReference type="InterPro" id="IPR029058">
    <property type="entry name" value="AB_hydrolase_fold"/>
</dbReference>
<name>A0A3S0RHH6_9GAMM</name>
<accession>A0A3S0RHH6</accession>
<gene>
    <name evidence="2" type="ORF">EKH80_21980</name>
</gene>
<dbReference type="AlphaFoldDB" id="A0A3S0RHH6"/>
<dbReference type="PRINTS" id="PR00111">
    <property type="entry name" value="ABHYDROLASE"/>
</dbReference>
<dbReference type="Gene3D" id="3.40.50.1820">
    <property type="entry name" value="alpha/beta hydrolase"/>
    <property type="match status" value="1"/>
</dbReference>
<dbReference type="Proteomes" id="UP000274358">
    <property type="component" value="Unassembled WGS sequence"/>
</dbReference>
<dbReference type="PANTHER" id="PTHR43433">
    <property type="entry name" value="HYDROLASE, ALPHA/BETA FOLD FAMILY PROTEIN"/>
    <property type="match status" value="1"/>
</dbReference>
<dbReference type="RefSeq" id="WP_126686947.1">
    <property type="nucleotide sequence ID" value="NZ_RYYV01000030.1"/>
</dbReference>